<proteinExistence type="predicted"/>
<dbReference type="Proteomes" id="UP001066276">
    <property type="component" value="Chromosome 4_1"/>
</dbReference>
<keyword evidence="3" id="KW-1185">Reference proteome</keyword>
<evidence type="ECO:0000313" key="3">
    <source>
        <dbReference type="Proteomes" id="UP001066276"/>
    </source>
</evidence>
<comment type="caution">
    <text evidence="2">The sequence shown here is derived from an EMBL/GenBank/DDBJ whole genome shotgun (WGS) entry which is preliminary data.</text>
</comment>
<organism evidence="2 3">
    <name type="scientific">Pleurodeles waltl</name>
    <name type="common">Iberian ribbed newt</name>
    <dbReference type="NCBI Taxonomy" id="8319"/>
    <lineage>
        <taxon>Eukaryota</taxon>
        <taxon>Metazoa</taxon>
        <taxon>Chordata</taxon>
        <taxon>Craniata</taxon>
        <taxon>Vertebrata</taxon>
        <taxon>Euteleostomi</taxon>
        <taxon>Amphibia</taxon>
        <taxon>Batrachia</taxon>
        <taxon>Caudata</taxon>
        <taxon>Salamandroidea</taxon>
        <taxon>Salamandridae</taxon>
        <taxon>Pleurodelinae</taxon>
        <taxon>Pleurodeles</taxon>
    </lineage>
</organism>
<dbReference type="AlphaFoldDB" id="A0AAV7T2P7"/>
<accession>A0AAV7T2P7</accession>
<sequence>MPCPQIAAALEEPSDTRASRWQVLCHADELVRSVQQLQTRDCQRQRFLTVAQAQGWTAPQGGDLCLPPTRNLPACKNAPCRLEQHGGPRWGAPSAMEHGTTDTGCPAYTLQDIGSGGDWHMQVGLESGNHPGPKEWDSSLAESSPHDVLGGLLLLSSSYMVITPRRSPLRNRTSQMPRGLRDSSWPSSHCT</sequence>
<evidence type="ECO:0000256" key="1">
    <source>
        <dbReference type="SAM" id="MobiDB-lite"/>
    </source>
</evidence>
<feature type="region of interest" description="Disordered" evidence="1">
    <location>
        <begin position="166"/>
        <end position="191"/>
    </location>
</feature>
<name>A0AAV7T2P7_PLEWA</name>
<dbReference type="EMBL" id="JANPWB010000007">
    <property type="protein sequence ID" value="KAJ1170541.1"/>
    <property type="molecule type" value="Genomic_DNA"/>
</dbReference>
<gene>
    <name evidence="2" type="ORF">NDU88_002416</name>
</gene>
<reference evidence="2" key="1">
    <citation type="journal article" date="2022" name="bioRxiv">
        <title>Sequencing and chromosome-scale assembly of the giantPleurodeles waltlgenome.</title>
        <authorList>
            <person name="Brown T."/>
            <person name="Elewa A."/>
            <person name="Iarovenko S."/>
            <person name="Subramanian E."/>
            <person name="Araus A.J."/>
            <person name="Petzold A."/>
            <person name="Susuki M."/>
            <person name="Suzuki K.-i.T."/>
            <person name="Hayashi T."/>
            <person name="Toyoda A."/>
            <person name="Oliveira C."/>
            <person name="Osipova E."/>
            <person name="Leigh N.D."/>
            <person name="Simon A."/>
            <person name="Yun M.H."/>
        </authorList>
    </citation>
    <scope>NUCLEOTIDE SEQUENCE</scope>
    <source>
        <strain evidence="2">20211129_DDA</strain>
        <tissue evidence="2">Liver</tissue>
    </source>
</reference>
<evidence type="ECO:0000313" key="2">
    <source>
        <dbReference type="EMBL" id="KAJ1170541.1"/>
    </source>
</evidence>
<protein>
    <submittedName>
        <fullName evidence="2">Uncharacterized protein</fullName>
    </submittedName>
</protein>